<sequence>MKKIYQQPLIEIIKINAEDLLQNVLVASKEDDAAGAKQYDFDNSFEDNDGLVWSADDYKQEP</sequence>
<proteinExistence type="predicted"/>
<name>A0A3E4QJ93_9BACT</name>
<evidence type="ECO:0000313" key="1">
    <source>
        <dbReference type="EMBL" id="RGK98255.1"/>
    </source>
</evidence>
<dbReference type="RefSeq" id="WP_040555880.1">
    <property type="nucleotide sequence ID" value="NZ_CABOGP010000052.1"/>
</dbReference>
<dbReference type="EMBL" id="QSRD01000052">
    <property type="protein sequence ID" value="RGK98255.1"/>
    <property type="molecule type" value="Genomic_DNA"/>
</dbReference>
<comment type="caution">
    <text evidence="1">The sequence shown here is derived from an EMBL/GenBank/DDBJ whole genome shotgun (WGS) entry which is preliminary data.</text>
</comment>
<evidence type="ECO:0000313" key="2">
    <source>
        <dbReference type="Proteomes" id="UP000260835"/>
    </source>
</evidence>
<accession>A0A3E4QJ93</accession>
<reference evidence="1 2" key="1">
    <citation type="submission" date="2018-08" db="EMBL/GenBank/DDBJ databases">
        <title>A genome reference for cultivated species of the human gut microbiota.</title>
        <authorList>
            <person name="Zou Y."/>
            <person name="Xue W."/>
            <person name="Luo G."/>
        </authorList>
    </citation>
    <scope>NUCLEOTIDE SEQUENCE [LARGE SCALE GENOMIC DNA]</scope>
    <source>
        <strain evidence="1 2">TF09-12</strain>
    </source>
</reference>
<organism evidence="1 2">
    <name type="scientific">Prevotella disiens</name>
    <dbReference type="NCBI Taxonomy" id="28130"/>
    <lineage>
        <taxon>Bacteria</taxon>
        <taxon>Pseudomonadati</taxon>
        <taxon>Bacteroidota</taxon>
        <taxon>Bacteroidia</taxon>
        <taxon>Bacteroidales</taxon>
        <taxon>Prevotellaceae</taxon>
        <taxon>Prevotella</taxon>
    </lineage>
</organism>
<dbReference type="AlphaFoldDB" id="A0A3E4QJ93"/>
<dbReference type="Proteomes" id="UP000260835">
    <property type="component" value="Unassembled WGS sequence"/>
</dbReference>
<gene>
    <name evidence="1" type="ORF">DXC89_07610</name>
</gene>
<protein>
    <submittedName>
        <fullName evidence="1">Uncharacterized protein</fullName>
    </submittedName>
</protein>